<dbReference type="HOGENOM" id="CLU_006344_13_1_1"/>
<dbReference type="STRING" id="1036808.A0A0C2Z6R5"/>
<dbReference type="OrthoDB" id="3199698at2759"/>
<evidence type="ECO:0000313" key="2">
    <source>
        <dbReference type="Proteomes" id="UP000053989"/>
    </source>
</evidence>
<feature type="non-terminal residue" evidence="1">
    <location>
        <position position="1"/>
    </location>
</feature>
<dbReference type="InterPro" id="IPR041078">
    <property type="entry name" value="Plavaka"/>
</dbReference>
<sequence>GAMFVPIIMGSDKTTVSVATGNNDYWPIYMSTGNVHNCARCGHNQAVSLLGFLAILKTTLVDQEFESDPEFRAFCRHLLHSSLAAVLETMKPAMSKPEVTLCADGHYRRAIYGIGPYIGDYPEQALLACIVQGWCPK</sequence>
<reference evidence="2" key="2">
    <citation type="submission" date="2015-01" db="EMBL/GenBank/DDBJ databases">
        <title>Evolutionary Origins and Diversification of the Mycorrhizal Mutualists.</title>
        <authorList>
            <consortium name="DOE Joint Genome Institute"/>
            <consortium name="Mycorrhizal Genomics Consortium"/>
            <person name="Kohler A."/>
            <person name="Kuo A."/>
            <person name="Nagy L.G."/>
            <person name="Floudas D."/>
            <person name="Copeland A."/>
            <person name="Barry K.W."/>
            <person name="Cichocki N."/>
            <person name="Veneault-Fourrey C."/>
            <person name="LaButti K."/>
            <person name="Lindquist E.A."/>
            <person name="Lipzen A."/>
            <person name="Lundell T."/>
            <person name="Morin E."/>
            <person name="Murat C."/>
            <person name="Riley R."/>
            <person name="Ohm R."/>
            <person name="Sun H."/>
            <person name="Tunlid A."/>
            <person name="Henrissat B."/>
            <person name="Grigoriev I.V."/>
            <person name="Hibbett D.S."/>
            <person name="Martin F."/>
        </authorList>
    </citation>
    <scope>NUCLEOTIDE SEQUENCE [LARGE SCALE GENOMIC DNA]</scope>
    <source>
        <strain evidence="2">Foug A</strain>
    </source>
</reference>
<gene>
    <name evidence="1" type="ORF">SCLCIDRAFT_129922</name>
</gene>
<keyword evidence="2" id="KW-1185">Reference proteome</keyword>
<dbReference type="EMBL" id="KN822097">
    <property type="protein sequence ID" value="KIM57673.1"/>
    <property type="molecule type" value="Genomic_DNA"/>
</dbReference>
<dbReference type="Pfam" id="PF18759">
    <property type="entry name" value="Plavaka"/>
    <property type="match status" value="1"/>
</dbReference>
<accession>A0A0C2Z6R5</accession>
<dbReference type="AlphaFoldDB" id="A0A0C2Z6R5"/>
<protein>
    <submittedName>
        <fullName evidence="1">Uncharacterized protein</fullName>
    </submittedName>
</protein>
<dbReference type="InParanoid" id="A0A0C2Z6R5"/>
<dbReference type="Proteomes" id="UP000053989">
    <property type="component" value="Unassembled WGS sequence"/>
</dbReference>
<proteinExistence type="predicted"/>
<name>A0A0C2Z6R5_9AGAM</name>
<reference evidence="1 2" key="1">
    <citation type="submission" date="2014-04" db="EMBL/GenBank/DDBJ databases">
        <authorList>
            <consortium name="DOE Joint Genome Institute"/>
            <person name="Kuo A."/>
            <person name="Kohler A."/>
            <person name="Nagy L.G."/>
            <person name="Floudas D."/>
            <person name="Copeland A."/>
            <person name="Barry K.W."/>
            <person name="Cichocki N."/>
            <person name="Veneault-Fourrey C."/>
            <person name="LaButti K."/>
            <person name="Lindquist E.A."/>
            <person name="Lipzen A."/>
            <person name="Lundell T."/>
            <person name="Morin E."/>
            <person name="Murat C."/>
            <person name="Sun H."/>
            <person name="Tunlid A."/>
            <person name="Henrissat B."/>
            <person name="Grigoriev I.V."/>
            <person name="Hibbett D.S."/>
            <person name="Martin F."/>
            <person name="Nordberg H.P."/>
            <person name="Cantor M.N."/>
            <person name="Hua S.X."/>
        </authorList>
    </citation>
    <scope>NUCLEOTIDE SEQUENCE [LARGE SCALE GENOMIC DNA]</scope>
    <source>
        <strain evidence="1 2">Foug A</strain>
    </source>
</reference>
<evidence type="ECO:0000313" key="1">
    <source>
        <dbReference type="EMBL" id="KIM57673.1"/>
    </source>
</evidence>
<organism evidence="1 2">
    <name type="scientific">Scleroderma citrinum Foug A</name>
    <dbReference type="NCBI Taxonomy" id="1036808"/>
    <lineage>
        <taxon>Eukaryota</taxon>
        <taxon>Fungi</taxon>
        <taxon>Dikarya</taxon>
        <taxon>Basidiomycota</taxon>
        <taxon>Agaricomycotina</taxon>
        <taxon>Agaricomycetes</taxon>
        <taxon>Agaricomycetidae</taxon>
        <taxon>Boletales</taxon>
        <taxon>Sclerodermatineae</taxon>
        <taxon>Sclerodermataceae</taxon>
        <taxon>Scleroderma</taxon>
    </lineage>
</organism>